<keyword evidence="1" id="KW-1133">Transmembrane helix</keyword>
<keyword evidence="1" id="KW-0472">Membrane</keyword>
<dbReference type="AlphaFoldDB" id="A0A3M9MSM9"/>
<feature type="transmembrane region" description="Helical" evidence="1">
    <location>
        <begin position="82"/>
        <end position="102"/>
    </location>
</feature>
<dbReference type="EMBL" id="RJJE01000017">
    <property type="protein sequence ID" value="RNI28217.1"/>
    <property type="molecule type" value="Genomic_DNA"/>
</dbReference>
<feature type="transmembrane region" description="Helical" evidence="1">
    <location>
        <begin position="108"/>
        <end position="125"/>
    </location>
</feature>
<dbReference type="Proteomes" id="UP000271010">
    <property type="component" value="Unassembled WGS sequence"/>
</dbReference>
<name>A0A3M9MSM9_9BACT</name>
<sequence>MKKQEESVLHYAVTTSKKLARTKIVWLYLLVAVAAFYLNYNKEGLLRALQYSLMMGGLFYFVYFFYELIHFIKVNTTPRSKIIFHGILFFLLVISSMYLLAWTQLAEMIVYSLGAASIWHVILWIKEKRKK</sequence>
<accession>A0A3M9MSM9</accession>
<gene>
    <name evidence="2" type="ORF">EFA69_19310</name>
</gene>
<proteinExistence type="predicted"/>
<comment type="caution">
    <text evidence="2">The sequence shown here is derived from an EMBL/GenBank/DDBJ whole genome shotgun (WGS) entry which is preliminary data.</text>
</comment>
<reference evidence="2 3" key="1">
    <citation type="submission" date="2018-11" db="EMBL/GenBank/DDBJ databases">
        <title>Rufibacter latericius sp. nov., isolated from water in Baiyang Lake.</title>
        <authorList>
            <person name="Yang Y."/>
        </authorList>
    </citation>
    <scope>NUCLEOTIDE SEQUENCE [LARGE SCALE GENOMIC DNA]</scope>
    <source>
        <strain evidence="2 3">MCC P1</strain>
    </source>
</reference>
<feature type="transmembrane region" description="Helical" evidence="1">
    <location>
        <begin position="52"/>
        <end position="70"/>
    </location>
</feature>
<evidence type="ECO:0000256" key="1">
    <source>
        <dbReference type="SAM" id="Phobius"/>
    </source>
</evidence>
<feature type="transmembrane region" description="Helical" evidence="1">
    <location>
        <begin position="24"/>
        <end position="40"/>
    </location>
</feature>
<evidence type="ECO:0000313" key="3">
    <source>
        <dbReference type="Proteomes" id="UP000271010"/>
    </source>
</evidence>
<protein>
    <submittedName>
        <fullName evidence="2">Uncharacterized protein</fullName>
    </submittedName>
</protein>
<keyword evidence="1" id="KW-0812">Transmembrane</keyword>
<keyword evidence="3" id="KW-1185">Reference proteome</keyword>
<evidence type="ECO:0000313" key="2">
    <source>
        <dbReference type="EMBL" id="RNI28217.1"/>
    </source>
</evidence>
<dbReference type="RefSeq" id="WP_123134685.1">
    <property type="nucleotide sequence ID" value="NZ_RJJE01000017.1"/>
</dbReference>
<organism evidence="2 3">
    <name type="scientific">Rufibacter immobilis</name>
    <dbReference type="NCBI Taxonomy" id="1348778"/>
    <lineage>
        <taxon>Bacteria</taxon>
        <taxon>Pseudomonadati</taxon>
        <taxon>Bacteroidota</taxon>
        <taxon>Cytophagia</taxon>
        <taxon>Cytophagales</taxon>
        <taxon>Hymenobacteraceae</taxon>
        <taxon>Rufibacter</taxon>
    </lineage>
</organism>